<feature type="transmembrane region" description="Helical" evidence="1">
    <location>
        <begin position="151"/>
        <end position="173"/>
    </location>
</feature>
<evidence type="ECO:0000256" key="1">
    <source>
        <dbReference type="SAM" id="Phobius"/>
    </source>
</evidence>
<reference evidence="3" key="2">
    <citation type="journal article" date="2021" name="PeerJ">
        <title>Extensive microbial diversity within the chicken gut microbiome revealed by metagenomics and culture.</title>
        <authorList>
            <person name="Gilroy R."/>
            <person name="Ravi A."/>
            <person name="Getino M."/>
            <person name="Pursley I."/>
            <person name="Horton D.L."/>
            <person name="Alikhan N.F."/>
            <person name="Baker D."/>
            <person name="Gharbi K."/>
            <person name="Hall N."/>
            <person name="Watson M."/>
            <person name="Adriaenssens E.M."/>
            <person name="Foster-Nyarko E."/>
            <person name="Jarju S."/>
            <person name="Secka A."/>
            <person name="Antonio M."/>
            <person name="Oren A."/>
            <person name="Chaudhuri R.R."/>
            <person name="La Ragione R."/>
            <person name="Hildebrand F."/>
            <person name="Pallen M.J."/>
        </authorList>
    </citation>
    <scope>NUCLEOTIDE SEQUENCE</scope>
    <source>
        <strain evidence="3">E3-2379</strain>
    </source>
</reference>
<dbReference type="Pfam" id="PF20712">
    <property type="entry name" value="CyanoTRADDas_TM"/>
    <property type="match status" value="1"/>
</dbReference>
<feature type="domain" description="Cyanobacterial TRADD-N associated 2 transmembrane" evidence="2">
    <location>
        <begin position="113"/>
        <end position="179"/>
    </location>
</feature>
<proteinExistence type="predicted"/>
<gene>
    <name evidence="3" type="ORF">IAC13_07655</name>
</gene>
<evidence type="ECO:0000259" key="2">
    <source>
        <dbReference type="Pfam" id="PF20712"/>
    </source>
</evidence>
<dbReference type="EMBL" id="JADIML010000211">
    <property type="protein sequence ID" value="MBO8463789.1"/>
    <property type="molecule type" value="Genomic_DNA"/>
</dbReference>
<comment type="caution">
    <text evidence="3">The sequence shown here is derived from an EMBL/GenBank/DDBJ whole genome shotgun (WGS) entry which is preliminary data.</text>
</comment>
<organism evidence="3 4">
    <name type="scientific">Candidatus Scybalomonas excrementavium</name>
    <dbReference type="NCBI Taxonomy" id="2840943"/>
    <lineage>
        <taxon>Bacteria</taxon>
        <taxon>Bacillati</taxon>
        <taxon>Bacillota</taxon>
        <taxon>Clostridia</taxon>
        <taxon>Lachnospirales</taxon>
        <taxon>Lachnospiraceae</taxon>
        <taxon>Lachnospiraceae incertae sedis</taxon>
        <taxon>Candidatus Scybalomonas</taxon>
    </lineage>
</organism>
<protein>
    <recommendedName>
        <fullName evidence="2">Cyanobacterial TRADD-N associated 2 transmembrane domain-containing protein</fullName>
    </recommendedName>
</protein>
<feature type="transmembrane region" description="Helical" evidence="1">
    <location>
        <begin position="35"/>
        <end position="59"/>
    </location>
</feature>
<keyword evidence="1" id="KW-1133">Transmembrane helix</keyword>
<name>A0A9D9N862_9FIRM</name>
<dbReference type="Proteomes" id="UP000823618">
    <property type="component" value="Unassembled WGS sequence"/>
</dbReference>
<feature type="transmembrane region" description="Helical" evidence="1">
    <location>
        <begin position="120"/>
        <end position="145"/>
    </location>
</feature>
<evidence type="ECO:0000313" key="4">
    <source>
        <dbReference type="Proteomes" id="UP000823618"/>
    </source>
</evidence>
<accession>A0A9D9N862</accession>
<feature type="transmembrane region" description="Helical" evidence="1">
    <location>
        <begin position="9"/>
        <end position="29"/>
    </location>
</feature>
<evidence type="ECO:0000313" key="3">
    <source>
        <dbReference type="EMBL" id="MBO8463789.1"/>
    </source>
</evidence>
<dbReference type="AlphaFoldDB" id="A0A9D9N862"/>
<keyword evidence="1" id="KW-0812">Transmembrane</keyword>
<keyword evidence="1" id="KW-0472">Membrane</keyword>
<sequence length="227" mass="26247">MNEYFKKNGIYYIALLSLSICLYCISLIYKDRGVPIFIIGLIALILVGILPATFIYKMLHEDRMATWKKEQEQINSIIRHAMDEHCEQTSQTKDILELMLSNMKDLREFYEISRRQAKNAFFLSVLMCVIGAVLLLISITALLFLQKYSETLAIGALGGTIVEVIAGTSLIVYKKSLNQFNHYYRSLHENERFLSILNLTTKLSKEKQDDIYIKIIESQLPYINEEN</sequence>
<reference evidence="3" key="1">
    <citation type="submission" date="2020-10" db="EMBL/GenBank/DDBJ databases">
        <authorList>
            <person name="Gilroy R."/>
        </authorList>
    </citation>
    <scope>NUCLEOTIDE SEQUENCE</scope>
    <source>
        <strain evidence="3">E3-2379</strain>
    </source>
</reference>
<feature type="non-terminal residue" evidence="3">
    <location>
        <position position="227"/>
    </location>
</feature>
<dbReference type="InterPro" id="IPR048567">
    <property type="entry name" value="CyanoTRADDas_TM"/>
</dbReference>